<gene>
    <name evidence="2" type="ORF">METZ01_LOCUS510018</name>
</gene>
<name>A0A383EKN1_9ZZZZ</name>
<feature type="compositionally biased region" description="Low complexity" evidence="1">
    <location>
        <begin position="51"/>
        <end position="67"/>
    </location>
</feature>
<evidence type="ECO:0000313" key="2">
    <source>
        <dbReference type="EMBL" id="SVE57164.1"/>
    </source>
</evidence>
<accession>A0A383EKN1</accession>
<feature type="compositionally biased region" description="Basic and acidic residues" evidence="1">
    <location>
        <begin position="68"/>
        <end position="79"/>
    </location>
</feature>
<dbReference type="InterPro" id="IPR010823">
    <property type="entry name" value="Portal_Gp20"/>
</dbReference>
<protein>
    <submittedName>
        <fullName evidence="2">Uncharacterized protein</fullName>
    </submittedName>
</protein>
<evidence type="ECO:0000256" key="1">
    <source>
        <dbReference type="SAM" id="MobiDB-lite"/>
    </source>
</evidence>
<reference evidence="2" key="1">
    <citation type="submission" date="2018-05" db="EMBL/GenBank/DDBJ databases">
        <authorList>
            <person name="Lanie J.A."/>
            <person name="Ng W.-L."/>
            <person name="Kazmierczak K.M."/>
            <person name="Andrzejewski T.M."/>
            <person name="Davidsen T.M."/>
            <person name="Wayne K.J."/>
            <person name="Tettelin H."/>
            <person name="Glass J.I."/>
            <person name="Rusch D."/>
            <person name="Podicherti R."/>
            <person name="Tsui H.-C.T."/>
            <person name="Winkler M.E."/>
        </authorList>
    </citation>
    <scope>NUCLEOTIDE SEQUENCE</scope>
</reference>
<feature type="non-terminal residue" evidence="2">
    <location>
        <position position="1"/>
    </location>
</feature>
<dbReference type="EMBL" id="UINC01226605">
    <property type="protein sequence ID" value="SVE57164.1"/>
    <property type="molecule type" value="Genomic_DNA"/>
</dbReference>
<dbReference type="Pfam" id="PF07230">
    <property type="entry name" value="Portal_T4"/>
    <property type="match status" value="1"/>
</dbReference>
<feature type="region of interest" description="Disordered" evidence="1">
    <location>
        <begin position="45"/>
        <end position="79"/>
    </location>
</feature>
<dbReference type="AlphaFoldDB" id="A0A383EKN1"/>
<sequence length="79" mass="8967">RLGILVQDMGYRDEVVGKFFSKEYINKKVLKLTADEIEEIKDQMEQEKLEGQPPEGAEPEGGQPWEEYAAKPDLKVISG</sequence>
<organism evidence="2">
    <name type="scientific">marine metagenome</name>
    <dbReference type="NCBI Taxonomy" id="408172"/>
    <lineage>
        <taxon>unclassified sequences</taxon>
        <taxon>metagenomes</taxon>
        <taxon>ecological metagenomes</taxon>
    </lineage>
</organism>
<proteinExistence type="predicted"/>